<dbReference type="AlphaFoldDB" id="A0A0N0PFH1"/>
<gene>
    <name evidence="2" type="ORF">RR48_00344</name>
</gene>
<keyword evidence="1" id="KW-1133">Transmembrane helix</keyword>
<evidence type="ECO:0000256" key="1">
    <source>
        <dbReference type="SAM" id="Phobius"/>
    </source>
</evidence>
<dbReference type="EMBL" id="LADJ01031044">
    <property type="protein sequence ID" value="KPJ21234.1"/>
    <property type="molecule type" value="Genomic_DNA"/>
</dbReference>
<evidence type="ECO:0000313" key="3">
    <source>
        <dbReference type="Proteomes" id="UP000053240"/>
    </source>
</evidence>
<keyword evidence="3" id="KW-1185">Reference proteome</keyword>
<dbReference type="InParanoid" id="A0A0N0PFH1"/>
<accession>A0A0N0PFH1</accession>
<sequence>MTTFDYDIRLCSRDIMADKDCRCVPDALASSHHYLSRWWDYPREERASWRTDSPGTSTGMERALKVNLVNYLYKLSTCLLILLSLQFQLDFVLS</sequence>
<proteinExistence type="predicted"/>
<organism evidence="2 3">
    <name type="scientific">Papilio machaon</name>
    <name type="common">Old World swallowtail butterfly</name>
    <dbReference type="NCBI Taxonomy" id="76193"/>
    <lineage>
        <taxon>Eukaryota</taxon>
        <taxon>Metazoa</taxon>
        <taxon>Ecdysozoa</taxon>
        <taxon>Arthropoda</taxon>
        <taxon>Hexapoda</taxon>
        <taxon>Insecta</taxon>
        <taxon>Pterygota</taxon>
        <taxon>Neoptera</taxon>
        <taxon>Endopterygota</taxon>
        <taxon>Lepidoptera</taxon>
        <taxon>Glossata</taxon>
        <taxon>Ditrysia</taxon>
        <taxon>Papilionoidea</taxon>
        <taxon>Papilionidae</taxon>
        <taxon>Papilioninae</taxon>
        <taxon>Papilio</taxon>
    </lineage>
</organism>
<keyword evidence="1" id="KW-0472">Membrane</keyword>
<dbReference type="Proteomes" id="UP000053240">
    <property type="component" value="Unassembled WGS sequence"/>
</dbReference>
<reference evidence="2 3" key="1">
    <citation type="journal article" date="2015" name="Nat. Commun.">
        <title>Outbred genome sequencing and CRISPR/Cas9 gene editing in butterflies.</title>
        <authorList>
            <person name="Li X."/>
            <person name="Fan D."/>
            <person name="Zhang W."/>
            <person name="Liu G."/>
            <person name="Zhang L."/>
            <person name="Zhao L."/>
            <person name="Fang X."/>
            <person name="Chen L."/>
            <person name="Dong Y."/>
            <person name="Chen Y."/>
            <person name="Ding Y."/>
            <person name="Zhao R."/>
            <person name="Feng M."/>
            <person name="Zhu Y."/>
            <person name="Feng Y."/>
            <person name="Jiang X."/>
            <person name="Zhu D."/>
            <person name="Xiang H."/>
            <person name="Feng X."/>
            <person name="Li S."/>
            <person name="Wang J."/>
            <person name="Zhang G."/>
            <person name="Kronforst M.R."/>
            <person name="Wang W."/>
        </authorList>
    </citation>
    <scope>NUCLEOTIDE SEQUENCE [LARGE SCALE GENOMIC DNA]</scope>
    <source>
        <strain evidence="2">Ya'a_city_454_Pm</strain>
        <tissue evidence="2">Whole body</tissue>
    </source>
</reference>
<name>A0A0N0PFH1_PAPMA</name>
<feature type="transmembrane region" description="Helical" evidence="1">
    <location>
        <begin position="71"/>
        <end position="89"/>
    </location>
</feature>
<protein>
    <submittedName>
        <fullName evidence="2">Uncharacterized protein</fullName>
    </submittedName>
</protein>
<keyword evidence="1" id="KW-0812">Transmembrane</keyword>
<evidence type="ECO:0000313" key="2">
    <source>
        <dbReference type="EMBL" id="KPJ21234.1"/>
    </source>
</evidence>
<comment type="caution">
    <text evidence="2">The sequence shown here is derived from an EMBL/GenBank/DDBJ whole genome shotgun (WGS) entry which is preliminary data.</text>
</comment>